<dbReference type="CDD" id="cd01949">
    <property type="entry name" value="GGDEF"/>
    <property type="match status" value="1"/>
</dbReference>
<dbReference type="GO" id="GO:0005886">
    <property type="term" value="C:plasma membrane"/>
    <property type="evidence" value="ECO:0007669"/>
    <property type="project" value="TreeGrafter"/>
</dbReference>
<evidence type="ECO:0000259" key="2">
    <source>
        <dbReference type="PROSITE" id="PS50887"/>
    </source>
</evidence>
<evidence type="ECO:0000313" key="3">
    <source>
        <dbReference type="EMBL" id="TYZ21149.1"/>
    </source>
</evidence>
<keyword evidence="1" id="KW-0472">Membrane</keyword>
<protein>
    <submittedName>
        <fullName evidence="3">Diguanylate cyclase</fullName>
    </submittedName>
</protein>
<dbReference type="Gene3D" id="3.30.70.270">
    <property type="match status" value="1"/>
</dbReference>
<keyword evidence="1" id="KW-0812">Transmembrane</keyword>
<dbReference type="Pfam" id="PF08269">
    <property type="entry name" value="dCache_2"/>
    <property type="match status" value="1"/>
</dbReference>
<dbReference type="EMBL" id="VTOY01000010">
    <property type="protein sequence ID" value="TYZ21149.1"/>
    <property type="molecule type" value="Genomic_DNA"/>
</dbReference>
<reference evidence="3 4" key="1">
    <citation type="submission" date="2019-08" db="EMBL/GenBank/DDBJ databases">
        <title>Selenomonas sp. mPRGC5 and Selenomonas sp. mPRGC8 isolated from ruminal fluid of dairy goat (Capra hircus).</title>
        <authorList>
            <person name="Poothong S."/>
            <person name="Nuengjamnong C."/>
            <person name="Tanasupawat S."/>
        </authorList>
    </citation>
    <scope>NUCLEOTIDE SEQUENCE [LARGE SCALE GENOMIC DNA]</scope>
    <source>
        <strain evidence="4">mPRGC5</strain>
    </source>
</reference>
<dbReference type="OrthoDB" id="1674430at2"/>
<evidence type="ECO:0000313" key="4">
    <source>
        <dbReference type="Proteomes" id="UP000323646"/>
    </source>
</evidence>
<organism evidence="3 4">
    <name type="scientific">Selenomonas ruminis</name>
    <dbReference type="NCBI Taxonomy" id="2593411"/>
    <lineage>
        <taxon>Bacteria</taxon>
        <taxon>Bacillati</taxon>
        <taxon>Bacillota</taxon>
        <taxon>Negativicutes</taxon>
        <taxon>Selenomonadales</taxon>
        <taxon>Selenomonadaceae</taxon>
        <taxon>Selenomonas</taxon>
    </lineage>
</organism>
<dbReference type="RefSeq" id="WP_149171997.1">
    <property type="nucleotide sequence ID" value="NZ_VTOY01000010.1"/>
</dbReference>
<evidence type="ECO:0000256" key="1">
    <source>
        <dbReference type="SAM" id="Phobius"/>
    </source>
</evidence>
<dbReference type="InterPro" id="IPR029787">
    <property type="entry name" value="Nucleotide_cyclase"/>
</dbReference>
<gene>
    <name evidence="3" type="ORF">FZ040_10875</name>
</gene>
<sequence>MISVQDRTLSRAAYLCLICLFSLFLIQAAGTYALYQNALDFQKNYIQHTVDNLLLSIDATRNTIIASHEKRGQPISEQEVHDVVENLLRKTLYSATNTDGTYLWINEVIDYDGGNGYARRLIHPNLRNTEGILLSTETPDAKGNYPYRTELDGVCTQTSLFYSYYFKDLNSNELSRKLTYARLYPDYNWIICMGIPYHSIWEYIFAGKPWLKWLILFSYLFSISGIIFTSFYLYRLYRRQRQSQNEEIKDLQLVIDHDALTNAHSRRYGTQQLKQALQTYQETNQNITLVMFDIDYFKKVNDTMGHDFGDKVLTDTVKIISQNIRQHDSLIRWGGDEFILLLPSLSQKALPSYLHRLNACIQEHAFVSTDKQSMTVSISIGASQFLPDDASIDTLIKRADKALYKAKEIRNTYHIDEESFH</sequence>
<feature type="domain" description="GGDEF" evidence="2">
    <location>
        <begin position="285"/>
        <end position="418"/>
    </location>
</feature>
<dbReference type="SMART" id="SM00267">
    <property type="entry name" value="GGDEF"/>
    <property type="match status" value="1"/>
</dbReference>
<accession>A0A5D6W1Z2</accession>
<dbReference type="PROSITE" id="PS50887">
    <property type="entry name" value="GGDEF"/>
    <property type="match status" value="1"/>
</dbReference>
<proteinExistence type="predicted"/>
<feature type="transmembrane region" description="Helical" evidence="1">
    <location>
        <begin position="210"/>
        <end position="234"/>
    </location>
</feature>
<dbReference type="GO" id="GO:0052621">
    <property type="term" value="F:diguanylate cyclase activity"/>
    <property type="evidence" value="ECO:0007669"/>
    <property type="project" value="TreeGrafter"/>
</dbReference>
<keyword evidence="1" id="KW-1133">Transmembrane helix</keyword>
<dbReference type="SUPFAM" id="SSF55073">
    <property type="entry name" value="Nucleotide cyclase"/>
    <property type="match status" value="1"/>
</dbReference>
<dbReference type="Pfam" id="PF00990">
    <property type="entry name" value="GGDEF"/>
    <property type="match status" value="1"/>
</dbReference>
<dbReference type="InterPro" id="IPR043128">
    <property type="entry name" value="Rev_trsase/Diguanyl_cyclase"/>
</dbReference>
<dbReference type="AlphaFoldDB" id="A0A5D6W1Z2"/>
<keyword evidence="4" id="KW-1185">Reference proteome</keyword>
<dbReference type="PANTHER" id="PTHR45138:SF9">
    <property type="entry name" value="DIGUANYLATE CYCLASE DGCM-RELATED"/>
    <property type="match status" value="1"/>
</dbReference>
<feature type="transmembrane region" description="Helical" evidence="1">
    <location>
        <begin position="12"/>
        <end position="35"/>
    </location>
</feature>
<comment type="caution">
    <text evidence="3">The sequence shown here is derived from an EMBL/GenBank/DDBJ whole genome shotgun (WGS) entry which is preliminary data.</text>
</comment>
<name>A0A5D6W1Z2_9FIRM</name>
<dbReference type="NCBIfam" id="TIGR00254">
    <property type="entry name" value="GGDEF"/>
    <property type="match status" value="1"/>
</dbReference>
<dbReference type="InterPro" id="IPR004010">
    <property type="entry name" value="Double_Cache_2"/>
</dbReference>
<dbReference type="PANTHER" id="PTHR45138">
    <property type="entry name" value="REGULATORY COMPONENTS OF SENSORY TRANSDUCTION SYSTEM"/>
    <property type="match status" value="1"/>
</dbReference>
<dbReference type="Proteomes" id="UP000323646">
    <property type="component" value="Unassembled WGS sequence"/>
</dbReference>
<dbReference type="FunFam" id="3.30.70.270:FF:000001">
    <property type="entry name" value="Diguanylate cyclase domain protein"/>
    <property type="match status" value="1"/>
</dbReference>
<dbReference type="GO" id="GO:0043709">
    <property type="term" value="P:cell adhesion involved in single-species biofilm formation"/>
    <property type="evidence" value="ECO:0007669"/>
    <property type="project" value="TreeGrafter"/>
</dbReference>
<dbReference type="Gene3D" id="3.30.450.20">
    <property type="entry name" value="PAS domain"/>
    <property type="match status" value="1"/>
</dbReference>
<dbReference type="GO" id="GO:1902201">
    <property type="term" value="P:negative regulation of bacterial-type flagellum-dependent cell motility"/>
    <property type="evidence" value="ECO:0007669"/>
    <property type="project" value="TreeGrafter"/>
</dbReference>
<dbReference type="InterPro" id="IPR000160">
    <property type="entry name" value="GGDEF_dom"/>
</dbReference>
<dbReference type="InterPro" id="IPR050469">
    <property type="entry name" value="Diguanylate_Cyclase"/>
</dbReference>